<feature type="transmembrane region" description="Helical" evidence="2">
    <location>
        <begin position="83"/>
        <end position="102"/>
    </location>
</feature>
<evidence type="ECO:0000256" key="2">
    <source>
        <dbReference type="SAM" id="Phobius"/>
    </source>
</evidence>
<evidence type="ECO:0000313" key="3">
    <source>
        <dbReference type="EMBL" id="MBF9151604.1"/>
    </source>
</evidence>
<accession>A0ABS0HH68</accession>
<name>A0ABS0HH68_9SPHN</name>
<dbReference type="Proteomes" id="UP000600799">
    <property type="component" value="Unassembled WGS sequence"/>
</dbReference>
<proteinExistence type="predicted"/>
<dbReference type="EMBL" id="JADQDC010000007">
    <property type="protein sequence ID" value="MBF9151604.1"/>
    <property type="molecule type" value="Genomic_DNA"/>
</dbReference>
<reference evidence="3 4" key="1">
    <citation type="submission" date="2020-11" db="EMBL/GenBank/DDBJ databases">
        <title>The genome sequence of Novosphingobium sp. 1Y9A.</title>
        <authorList>
            <person name="Liu Y."/>
        </authorList>
    </citation>
    <scope>NUCLEOTIDE SEQUENCE [LARGE SCALE GENOMIC DNA]</scope>
    <source>
        <strain evidence="3 4">1Y9A</strain>
    </source>
</reference>
<dbReference type="RefSeq" id="WP_196275932.1">
    <property type="nucleotide sequence ID" value="NZ_JADQDC010000007.1"/>
</dbReference>
<feature type="compositionally biased region" description="Low complexity" evidence="1">
    <location>
        <begin position="151"/>
        <end position="172"/>
    </location>
</feature>
<organism evidence="3 4">
    <name type="scientific">Novosphingobium jiangmenense</name>
    <dbReference type="NCBI Taxonomy" id="2791981"/>
    <lineage>
        <taxon>Bacteria</taxon>
        <taxon>Pseudomonadati</taxon>
        <taxon>Pseudomonadota</taxon>
        <taxon>Alphaproteobacteria</taxon>
        <taxon>Sphingomonadales</taxon>
        <taxon>Sphingomonadaceae</taxon>
        <taxon>Novosphingobium</taxon>
    </lineage>
</organism>
<feature type="compositionally biased region" description="Gly residues" evidence="1">
    <location>
        <begin position="222"/>
        <end position="233"/>
    </location>
</feature>
<keyword evidence="2" id="KW-0472">Membrane</keyword>
<feature type="compositionally biased region" description="Low complexity" evidence="1">
    <location>
        <begin position="234"/>
        <end position="245"/>
    </location>
</feature>
<keyword evidence="4" id="KW-1185">Reference proteome</keyword>
<keyword evidence="2" id="KW-1133">Transmembrane helix</keyword>
<sequence length="255" mass="25106">MARKVPASPARSDAALDLVLDRAPRPALPPGLAARIVAQATALPQLPAEPQAEAEQVAPREAAQVIPFAASAPVSVAPSRKRFAVGGFAAMAATVAAVILLGQSGQRTAPAGAPAGMMARKPPQAEQPEVAIPAAQPATQLAQVRVGRNSPEPAVAAKAATSPAAATPDPVTQPAVAPEAQLAATAPPAPRESAGPKVDPSPRAVPPRGLMGPPVPQQQGWGFSGGASGGTLPGGQSLPSQTTGTAPPPPAPSGN</sequence>
<evidence type="ECO:0000256" key="1">
    <source>
        <dbReference type="SAM" id="MobiDB-lite"/>
    </source>
</evidence>
<gene>
    <name evidence="3" type="ORF">I2488_11370</name>
</gene>
<evidence type="ECO:0000313" key="4">
    <source>
        <dbReference type="Proteomes" id="UP000600799"/>
    </source>
</evidence>
<comment type="caution">
    <text evidence="3">The sequence shown here is derived from an EMBL/GenBank/DDBJ whole genome shotgun (WGS) entry which is preliminary data.</text>
</comment>
<feature type="region of interest" description="Disordered" evidence="1">
    <location>
        <begin position="143"/>
        <end position="255"/>
    </location>
</feature>
<protein>
    <submittedName>
        <fullName evidence="3">Uncharacterized protein</fullName>
    </submittedName>
</protein>
<keyword evidence="2" id="KW-0812">Transmembrane</keyword>
<feature type="compositionally biased region" description="Pro residues" evidence="1">
    <location>
        <begin position="246"/>
        <end position="255"/>
    </location>
</feature>